<dbReference type="Proteomes" id="UP000240400">
    <property type="component" value="Unassembled WGS sequence"/>
</dbReference>
<organism evidence="1 2">
    <name type="scientific">Staphylococcus nepalensis</name>
    <dbReference type="NCBI Taxonomy" id="214473"/>
    <lineage>
        <taxon>Bacteria</taxon>
        <taxon>Bacillati</taxon>
        <taxon>Bacillota</taxon>
        <taxon>Bacilli</taxon>
        <taxon>Bacillales</taxon>
        <taxon>Staphylococcaceae</taxon>
        <taxon>Staphylococcus</taxon>
    </lineage>
</organism>
<evidence type="ECO:0000313" key="2">
    <source>
        <dbReference type="Proteomes" id="UP000240400"/>
    </source>
</evidence>
<proteinExistence type="predicted"/>
<evidence type="ECO:0000313" key="1">
    <source>
        <dbReference type="EMBL" id="PTK45400.1"/>
    </source>
</evidence>
<reference evidence="1 2" key="1">
    <citation type="journal article" date="2016" name="Front. Microbiol.">
        <title>Comprehensive Phylogenetic Analysis of Bovine Non-aureus Staphylococci Species Based on Whole-Genome Sequencing.</title>
        <authorList>
            <person name="Naushad S."/>
            <person name="Barkema H.W."/>
            <person name="Luby C."/>
            <person name="Condas L.A."/>
            <person name="Nobrega D.B."/>
            <person name="Carson D.A."/>
            <person name="De Buck J."/>
        </authorList>
    </citation>
    <scope>NUCLEOTIDE SEQUENCE [LARGE SCALE GENOMIC DNA]</scope>
    <source>
        <strain evidence="1 2">SNUC 4337</strain>
    </source>
</reference>
<protein>
    <submittedName>
        <fullName evidence="1">Tryptophan-rich sensory protein</fullName>
    </submittedName>
</protein>
<feature type="non-terminal residue" evidence="1">
    <location>
        <position position="1"/>
    </location>
</feature>
<dbReference type="EMBL" id="PZHR01000625">
    <property type="protein sequence ID" value="PTK45400.1"/>
    <property type="molecule type" value="Genomic_DNA"/>
</dbReference>
<gene>
    <name evidence="1" type="ORF">BUZ61_16325</name>
</gene>
<name>A0A2T4S5P2_9STAP</name>
<accession>A0A2T4S5P2</accession>
<comment type="caution">
    <text evidence="1">The sequence shown here is derived from an EMBL/GenBank/DDBJ whole genome shotgun (WGS) entry which is preliminary data.</text>
</comment>
<dbReference type="AlphaFoldDB" id="A0A2T4S5P2"/>
<sequence length="21" mass="2359">ALWCAFASYLATGSWILNKDQ</sequence>